<feature type="transmembrane region" description="Helical" evidence="11">
    <location>
        <begin position="503"/>
        <end position="524"/>
    </location>
</feature>
<keyword evidence="5 11" id="KW-1133">Transmembrane helix</keyword>
<feature type="transmembrane region" description="Helical" evidence="11">
    <location>
        <begin position="627"/>
        <end position="647"/>
    </location>
</feature>
<dbReference type="SUPFAM" id="SSF53822">
    <property type="entry name" value="Periplasmic binding protein-like I"/>
    <property type="match status" value="1"/>
</dbReference>
<accession>A0ABM5GN81</accession>
<dbReference type="InterPro" id="IPR028082">
    <property type="entry name" value="Peripla_BP_I"/>
</dbReference>
<organism evidence="13 14">
    <name type="scientific">Pogona vitticeps</name>
    <name type="common">central bearded dragon</name>
    <dbReference type="NCBI Taxonomy" id="103695"/>
    <lineage>
        <taxon>Eukaryota</taxon>
        <taxon>Metazoa</taxon>
        <taxon>Chordata</taxon>
        <taxon>Craniata</taxon>
        <taxon>Vertebrata</taxon>
        <taxon>Euteleostomi</taxon>
        <taxon>Lepidosauria</taxon>
        <taxon>Squamata</taxon>
        <taxon>Bifurcata</taxon>
        <taxon>Unidentata</taxon>
        <taxon>Episquamata</taxon>
        <taxon>Toxicofera</taxon>
        <taxon>Iguania</taxon>
        <taxon>Acrodonta</taxon>
        <taxon>Agamidae</taxon>
        <taxon>Amphibolurinae</taxon>
        <taxon>Pogona</taxon>
    </lineage>
</organism>
<evidence type="ECO:0000256" key="3">
    <source>
        <dbReference type="ARBA" id="ARBA00022692"/>
    </source>
</evidence>
<dbReference type="PANTHER" id="PTHR24061">
    <property type="entry name" value="CALCIUM-SENSING RECEPTOR-RELATED"/>
    <property type="match status" value="1"/>
</dbReference>
<evidence type="ECO:0000256" key="10">
    <source>
        <dbReference type="ARBA" id="ARBA00023224"/>
    </source>
</evidence>
<feature type="transmembrane region" description="Helical" evidence="11">
    <location>
        <begin position="659"/>
        <end position="682"/>
    </location>
</feature>
<evidence type="ECO:0000259" key="12">
    <source>
        <dbReference type="PROSITE" id="PS50259"/>
    </source>
</evidence>
<keyword evidence="9" id="KW-0325">Glycoprotein</keyword>
<keyword evidence="4" id="KW-0732">Signal</keyword>
<reference evidence="14" key="1">
    <citation type="submission" date="2025-08" db="UniProtKB">
        <authorList>
            <consortium name="RefSeq"/>
        </authorList>
    </citation>
    <scope>IDENTIFICATION</scope>
</reference>
<keyword evidence="8" id="KW-0675">Receptor</keyword>
<keyword evidence="10" id="KW-0807">Transducer</keyword>
<evidence type="ECO:0000256" key="4">
    <source>
        <dbReference type="ARBA" id="ARBA00022729"/>
    </source>
</evidence>
<dbReference type="InterPro" id="IPR011500">
    <property type="entry name" value="GPCR_3_9-Cys_dom"/>
</dbReference>
<evidence type="ECO:0000256" key="11">
    <source>
        <dbReference type="SAM" id="Phobius"/>
    </source>
</evidence>
<dbReference type="Pfam" id="PF01094">
    <property type="entry name" value="ANF_receptor"/>
    <property type="match status" value="1"/>
</dbReference>
<keyword evidence="3 11" id="KW-0812">Transmembrane</keyword>
<feature type="transmembrane region" description="Helical" evidence="11">
    <location>
        <begin position="433"/>
        <end position="456"/>
    </location>
</feature>
<evidence type="ECO:0000313" key="14">
    <source>
        <dbReference type="RefSeq" id="XP_072859122.1"/>
    </source>
</evidence>
<dbReference type="InterPro" id="IPR017979">
    <property type="entry name" value="GPCR_3_CS"/>
</dbReference>
<dbReference type="InterPro" id="IPR017978">
    <property type="entry name" value="GPCR_3_C"/>
</dbReference>
<dbReference type="InterPro" id="IPR004073">
    <property type="entry name" value="GPCR_3_vmron_rcpt_2"/>
</dbReference>
<dbReference type="PRINTS" id="PR00248">
    <property type="entry name" value="GPCRMGR"/>
</dbReference>
<feature type="transmembrane region" description="Helical" evidence="11">
    <location>
        <begin position="471"/>
        <end position="491"/>
    </location>
</feature>
<dbReference type="PROSITE" id="PS00981">
    <property type="entry name" value="G_PROTEIN_RECEP_F3_3"/>
    <property type="match status" value="1"/>
</dbReference>
<dbReference type="GeneID" id="110087672"/>
<evidence type="ECO:0000256" key="9">
    <source>
        <dbReference type="ARBA" id="ARBA00023180"/>
    </source>
</evidence>
<evidence type="ECO:0000256" key="6">
    <source>
        <dbReference type="ARBA" id="ARBA00023040"/>
    </source>
</evidence>
<evidence type="ECO:0000256" key="1">
    <source>
        <dbReference type="ARBA" id="ARBA00004651"/>
    </source>
</evidence>
<dbReference type="PRINTS" id="PR01535">
    <property type="entry name" value="VOMERONASL2R"/>
</dbReference>
<dbReference type="Proteomes" id="UP001652642">
    <property type="component" value="Chromosome 6"/>
</dbReference>
<dbReference type="CDD" id="cd15283">
    <property type="entry name" value="7tmC_V2R_pheromone"/>
    <property type="match status" value="1"/>
</dbReference>
<keyword evidence="7 11" id="KW-0472">Membrane</keyword>
<feature type="transmembrane region" description="Helical" evidence="11">
    <location>
        <begin position="544"/>
        <end position="564"/>
    </location>
</feature>
<dbReference type="InterPro" id="IPR001828">
    <property type="entry name" value="ANF_lig-bd_rcpt"/>
</dbReference>
<feature type="transmembrane region" description="Helical" evidence="11">
    <location>
        <begin position="597"/>
        <end position="615"/>
    </location>
</feature>
<gene>
    <name evidence="14" type="primary">LOC110087672</name>
</gene>
<dbReference type="InterPro" id="IPR000337">
    <property type="entry name" value="GPCR_3"/>
</dbReference>
<evidence type="ECO:0000256" key="7">
    <source>
        <dbReference type="ARBA" id="ARBA00023136"/>
    </source>
</evidence>
<evidence type="ECO:0000313" key="13">
    <source>
        <dbReference type="Proteomes" id="UP001652642"/>
    </source>
</evidence>
<dbReference type="InterPro" id="IPR000068">
    <property type="entry name" value="GPCR_3_Ca_sens_rcpt-rel"/>
</dbReference>
<evidence type="ECO:0000256" key="5">
    <source>
        <dbReference type="ARBA" id="ARBA00022989"/>
    </source>
</evidence>
<dbReference type="PANTHER" id="PTHR24061:SF599">
    <property type="entry name" value="G-PROTEIN COUPLED RECEPTORS FAMILY 3 PROFILE DOMAIN-CONTAINING PROTEIN"/>
    <property type="match status" value="1"/>
</dbReference>
<evidence type="ECO:0000256" key="2">
    <source>
        <dbReference type="ARBA" id="ARBA00022475"/>
    </source>
</evidence>
<sequence>MSTHADLPLFYRMVPSEELQNRGLVQLLVHFEWNWVGVLRKDTEGGEHFLSTLEPMLAQNGICLAFTETLDNNVGFYYLHEMIQSFEKNVNTLLDTKASAIIIYGETETITWLTVFLMANMLSPLPYRRPVMKVWIFTAQTDVILHLLLKGFDVQMLHGALSFTIHSKEVAGFQEYLHNIHLADDERNGFIKPFWEQAFDCVLSSSSSLADFSDPCTEEEKLESLPAPFFEMSMTGHSYCIYNAVYVLVHALHAMYSSRSTSRVMDNCSKSASRDLEAWKLHSFIQRTSFNNNAGDEIAFNEHGELAGGFDITNLITFPNNSYVRVKVGRLDPQAPVGKELDLNEEKIQWHQNFTQLPPFSLCNDKCQPGHNKQKKEKDIFCCYDCVFCPEGKMTNQTDMDACISCSEDQYPDQGRDSCIPKVQSFLSWTETLGIILTSLALFLVLITGLVLALFIKRRDTPFVKANNRSLSYLLLVSLLFCFLCSLLFIGQPNKVTCLLRQIAFGIIFSLAVSSVLAKTIVVIMAFTASRPGSKFHKWVGNRLAYCIVWSCSLIQVGICALWLGTSPPSPALNTHLFTDKIILECNEGSVTMFYSIWGYMVFLSIVSFSVAFLARKLPDSFNEAKFITFSMLVFCSVWLSFVPTYLSTKGKDMVAVEIFSILASSGGLLGCIFSPKCYIIVLRPDLNSKEQLVRKKHPCS</sequence>
<evidence type="ECO:0000256" key="8">
    <source>
        <dbReference type="ARBA" id="ARBA00023170"/>
    </source>
</evidence>
<keyword evidence="13" id="KW-1185">Reference proteome</keyword>
<comment type="subcellular location">
    <subcellularLocation>
        <location evidence="1">Cell membrane</location>
        <topology evidence="1">Multi-pass membrane protein</topology>
    </subcellularLocation>
</comment>
<dbReference type="InterPro" id="IPR038550">
    <property type="entry name" value="GPCR_3_9-Cys_sf"/>
</dbReference>
<dbReference type="RefSeq" id="XP_072859122.1">
    <property type="nucleotide sequence ID" value="XM_073003021.1"/>
</dbReference>
<keyword evidence="2" id="KW-1003">Cell membrane</keyword>
<keyword evidence="6" id="KW-0297">G-protein coupled receptor</keyword>
<dbReference type="Gene3D" id="2.10.50.30">
    <property type="entry name" value="GPCR, family 3, nine cysteines domain"/>
    <property type="match status" value="1"/>
</dbReference>
<feature type="domain" description="G-protein coupled receptors family 3 profile" evidence="12">
    <location>
        <begin position="433"/>
        <end position="697"/>
    </location>
</feature>
<name>A0ABM5GN81_9SAUR</name>
<proteinExistence type="predicted"/>
<dbReference type="Pfam" id="PF07562">
    <property type="entry name" value="NCD3G"/>
    <property type="match status" value="1"/>
</dbReference>
<protein>
    <submittedName>
        <fullName evidence="14">Vomeronasal type-2 receptor 26-like</fullName>
    </submittedName>
</protein>
<dbReference type="Gene3D" id="3.40.50.2300">
    <property type="match status" value="2"/>
</dbReference>
<dbReference type="PROSITE" id="PS50259">
    <property type="entry name" value="G_PROTEIN_RECEP_F3_4"/>
    <property type="match status" value="1"/>
</dbReference>
<dbReference type="Pfam" id="PF00003">
    <property type="entry name" value="7tm_3"/>
    <property type="match status" value="1"/>
</dbReference>